<dbReference type="Ensembl" id="ENSOART00020065631.1">
    <property type="protein sequence ID" value="ENSOARP00020063132.1"/>
    <property type="gene ID" value="ENSOARG00020025640.2"/>
</dbReference>
<accession>A0AC11EUT4</accession>
<reference evidence="1" key="1">
    <citation type="submission" date="2020-11" db="EMBL/GenBank/DDBJ databases">
        <authorList>
            <person name="Davenport K.M."/>
            <person name="Bickhart D.M."/>
            <person name="Smith T.P.L."/>
            <person name="Murdoch B.M."/>
            <person name="Rosen B.D."/>
        </authorList>
    </citation>
    <scope>NUCLEOTIDE SEQUENCE [LARGE SCALE GENOMIC DNA]</scope>
    <source>
        <strain evidence="1">OAR_USU_Benz2616</strain>
    </source>
</reference>
<gene>
    <name evidence="1" type="primary">DCAKD</name>
</gene>
<proteinExistence type="predicted"/>
<organism evidence="1">
    <name type="scientific">Ovis aries</name>
    <name type="common">Sheep</name>
    <dbReference type="NCBI Taxonomy" id="9940"/>
    <lineage>
        <taxon>Eukaryota</taxon>
        <taxon>Metazoa</taxon>
        <taxon>Chordata</taxon>
        <taxon>Craniata</taxon>
        <taxon>Vertebrata</taxon>
        <taxon>Euteleostomi</taxon>
        <taxon>Mammalia</taxon>
        <taxon>Eutheria</taxon>
        <taxon>Laurasiatheria</taxon>
        <taxon>Artiodactyla</taxon>
        <taxon>Ruminantia</taxon>
        <taxon>Pecora</taxon>
        <taxon>Bovidae</taxon>
        <taxon>Caprinae</taxon>
        <taxon>Ovis</taxon>
    </lineage>
</organism>
<evidence type="ECO:0000313" key="1">
    <source>
        <dbReference type="Ensembl" id="ENSOARP00020063132.1"/>
    </source>
</evidence>
<reference evidence="1" key="3">
    <citation type="submission" date="2025-09" db="UniProtKB">
        <authorList>
            <consortium name="Ensembl"/>
        </authorList>
    </citation>
    <scope>IDENTIFICATION</scope>
</reference>
<name>A0AC11EUT4_SHEEP</name>
<protein>
    <submittedName>
        <fullName evidence="1">Dephospho-CoA kinase domain containing</fullName>
    </submittedName>
</protein>
<reference evidence="1" key="2">
    <citation type="submission" date="2025-08" db="UniProtKB">
        <authorList>
            <consortium name="Ensembl"/>
        </authorList>
    </citation>
    <scope>IDENTIFICATION</scope>
</reference>
<sequence length="262" mass="29107">MFLVGLTGGIASGKSSVIQVFQQLGCAVIDVDIIARHVVQPGYPAHRRIVEAFGTEVLLENGDIDRKVLGDLIFNQPDRRHLLNSITHPEICKEMMKETFKYFLRGYRYVILDIPLLFETKKLLKYMKHTVVVYWGLGRQRARGLLKMTLLQRTAGQCLCSQSRTGSLLRKDQAVTSEQAREAFFVFPLELGDWVLLGLLCMLSPVSRAKGTQFSSPCFCWKHVGASCFFVASSPVATISAQSLCSECAGVGVGRQGEGSLW</sequence>